<evidence type="ECO:0000256" key="7">
    <source>
        <dbReference type="ARBA" id="ARBA00022962"/>
    </source>
</evidence>
<comment type="caution">
    <text evidence="9">The sequence shown here is derived from an EMBL/GenBank/DDBJ whole genome shotgun (WGS) entry which is preliminary data.</text>
</comment>
<comment type="pathway">
    <text evidence="8">Purine metabolism; IMP biosynthesis via de novo pathway; 5-amino-1-(5-phospho-D-ribosyl)imidazole from N(2)-formyl-N(1)-(5-phospho-D-ribosyl)glycinamide: step 1/2.</text>
</comment>
<evidence type="ECO:0000313" key="10">
    <source>
        <dbReference type="Proteomes" id="UP001354971"/>
    </source>
</evidence>
<reference evidence="9 10" key="1">
    <citation type="submission" date="2024-01" db="EMBL/GenBank/DDBJ databases">
        <title>Hyphobacterium bacterium isolated from marine sediment.</title>
        <authorList>
            <person name="Zhao S."/>
        </authorList>
    </citation>
    <scope>NUCLEOTIDE SEQUENCE [LARGE SCALE GENOMIC DNA]</scope>
    <source>
        <strain evidence="10">HN65</strain>
    </source>
</reference>
<keyword evidence="2 8" id="KW-0436">Ligase</keyword>
<dbReference type="NCBIfam" id="NF002957">
    <property type="entry name" value="PRK03619.1"/>
    <property type="match status" value="1"/>
</dbReference>
<dbReference type="Gene3D" id="3.40.50.880">
    <property type="match status" value="1"/>
</dbReference>
<comment type="subcellular location">
    <subcellularLocation>
        <location evidence="8">Cytoplasm</location>
    </subcellularLocation>
</comment>
<keyword evidence="1 8" id="KW-0963">Cytoplasm</keyword>
<dbReference type="InterPro" id="IPR029062">
    <property type="entry name" value="Class_I_gatase-like"/>
</dbReference>
<evidence type="ECO:0000256" key="2">
    <source>
        <dbReference type="ARBA" id="ARBA00022598"/>
    </source>
</evidence>
<evidence type="ECO:0000256" key="6">
    <source>
        <dbReference type="ARBA" id="ARBA00022840"/>
    </source>
</evidence>
<dbReference type="PANTHER" id="PTHR47552">
    <property type="entry name" value="PHOSPHORIBOSYLFORMYLGLYCINAMIDINE SYNTHASE SUBUNIT PURQ"/>
    <property type="match status" value="1"/>
</dbReference>
<comment type="function">
    <text evidence="8">Part of the phosphoribosylformylglycinamidine synthase complex involved in the purines biosynthetic pathway. Catalyzes the ATP-dependent conversion of formylglycinamide ribonucleotide (FGAR) and glutamine to yield formylglycinamidine ribonucleotide (FGAM) and glutamate. The FGAM synthase complex is composed of three subunits. PurQ produces an ammonia molecule by converting glutamine to glutamate. PurL transfers the ammonia molecule to FGAR to form FGAM in an ATP-dependent manner. PurS interacts with PurQ and PurL and is thought to assist in the transfer of the ammonia molecule from PurQ to PurL.</text>
</comment>
<dbReference type="NCBIfam" id="TIGR01737">
    <property type="entry name" value="FGAM_synth_I"/>
    <property type="match status" value="1"/>
</dbReference>
<dbReference type="PANTHER" id="PTHR47552:SF1">
    <property type="entry name" value="PHOSPHORIBOSYLFORMYLGLYCINAMIDINE SYNTHASE SUBUNIT PURQ"/>
    <property type="match status" value="1"/>
</dbReference>
<dbReference type="CDD" id="cd01740">
    <property type="entry name" value="GATase1_FGAR_AT"/>
    <property type="match status" value="1"/>
</dbReference>
<feature type="active site" evidence="8">
    <location>
        <position position="195"/>
    </location>
</feature>
<evidence type="ECO:0000313" key="9">
    <source>
        <dbReference type="EMBL" id="MEE2526158.1"/>
    </source>
</evidence>
<dbReference type="PIRSF" id="PIRSF001586">
    <property type="entry name" value="FGAM_synth_I"/>
    <property type="match status" value="1"/>
</dbReference>
<evidence type="ECO:0000256" key="1">
    <source>
        <dbReference type="ARBA" id="ARBA00022490"/>
    </source>
</evidence>
<dbReference type="SMART" id="SM01211">
    <property type="entry name" value="GATase_5"/>
    <property type="match status" value="1"/>
</dbReference>
<dbReference type="HAMAP" id="MF_00421">
    <property type="entry name" value="PurQ"/>
    <property type="match status" value="1"/>
</dbReference>
<dbReference type="EMBL" id="JAZDRP010000004">
    <property type="protein sequence ID" value="MEE2526158.1"/>
    <property type="molecule type" value="Genomic_DNA"/>
</dbReference>
<evidence type="ECO:0000256" key="8">
    <source>
        <dbReference type="HAMAP-Rule" id="MF_00421"/>
    </source>
</evidence>
<dbReference type="SUPFAM" id="SSF52317">
    <property type="entry name" value="Class I glutamine amidotransferase-like"/>
    <property type="match status" value="1"/>
</dbReference>
<dbReference type="PROSITE" id="PS51273">
    <property type="entry name" value="GATASE_TYPE_1"/>
    <property type="match status" value="1"/>
</dbReference>
<dbReference type="EC" id="3.5.1.2" evidence="8"/>
<dbReference type="RefSeq" id="WP_330198822.1">
    <property type="nucleotide sequence ID" value="NZ_JAZDRP010000004.1"/>
</dbReference>
<comment type="catalytic activity">
    <reaction evidence="8">
        <text>N(2)-formyl-N(1)-(5-phospho-beta-D-ribosyl)glycinamide + L-glutamine + ATP + H2O = 2-formamido-N(1)-(5-O-phospho-beta-D-ribosyl)acetamidine + L-glutamate + ADP + phosphate + H(+)</text>
        <dbReference type="Rhea" id="RHEA:17129"/>
        <dbReference type="ChEBI" id="CHEBI:15377"/>
        <dbReference type="ChEBI" id="CHEBI:15378"/>
        <dbReference type="ChEBI" id="CHEBI:29985"/>
        <dbReference type="ChEBI" id="CHEBI:30616"/>
        <dbReference type="ChEBI" id="CHEBI:43474"/>
        <dbReference type="ChEBI" id="CHEBI:58359"/>
        <dbReference type="ChEBI" id="CHEBI:147286"/>
        <dbReference type="ChEBI" id="CHEBI:147287"/>
        <dbReference type="ChEBI" id="CHEBI:456216"/>
        <dbReference type="EC" id="6.3.5.3"/>
    </reaction>
</comment>
<keyword evidence="6 8" id="KW-0067">ATP-binding</keyword>
<keyword evidence="3 8" id="KW-0547">Nucleotide-binding</keyword>
<organism evidence="9 10">
    <name type="scientific">Hyphobacterium lacteum</name>
    <dbReference type="NCBI Taxonomy" id="3116575"/>
    <lineage>
        <taxon>Bacteria</taxon>
        <taxon>Pseudomonadati</taxon>
        <taxon>Pseudomonadota</taxon>
        <taxon>Alphaproteobacteria</taxon>
        <taxon>Maricaulales</taxon>
        <taxon>Maricaulaceae</taxon>
        <taxon>Hyphobacterium</taxon>
    </lineage>
</organism>
<accession>A0ABU7LQH4</accession>
<keyword evidence="4 8" id="KW-0658">Purine biosynthesis</keyword>
<evidence type="ECO:0000256" key="3">
    <source>
        <dbReference type="ARBA" id="ARBA00022741"/>
    </source>
</evidence>
<gene>
    <name evidence="8 9" type="primary">purQ</name>
    <name evidence="9" type="ORF">V0U79_07250</name>
</gene>
<keyword evidence="7 8" id="KW-0315">Glutamine amidotransferase</keyword>
<name>A0ABU7LQH4_9PROT</name>
<keyword evidence="10" id="KW-1185">Reference proteome</keyword>
<dbReference type="EC" id="6.3.5.3" evidence="8"/>
<feature type="active site" description="Nucleophile" evidence="8">
    <location>
        <position position="87"/>
    </location>
</feature>
<comment type="catalytic activity">
    <reaction evidence="8">
        <text>L-glutamine + H2O = L-glutamate + NH4(+)</text>
        <dbReference type="Rhea" id="RHEA:15889"/>
        <dbReference type="ChEBI" id="CHEBI:15377"/>
        <dbReference type="ChEBI" id="CHEBI:28938"/>
        <dbReference type="ChEBI" id="CHEBI:29985"/>
        <dbReference type="ChEBI" id="CHEBI:58359"/>
        <dbReference type="EC" id="3.5.1.2"/>
    </reaction>
</comment>
<dbReference type="Pfam" id="PF13507">
    <property type="entry name" value="GATase_5"/>
    <property type="match status" value="1"/>
</dbReference>
<dbReference type="InterPro" id="IPR010075">
    <property type="entry name" value="PRibForGlyAmidine_synth_PurQ"/>
</dbReference>
<evidence type="ECO:0000256" key="5">
    <source>
        <dbReference type="ARBA" id="ARBA00022801"/>
    </source>
</evidence>
<feature type="active site" evidence="8">
    <location>
        <position position="197"/>
    </location>
</feature>
<comment type="subunit">
    <text evidence="8">Part of the FGAM synthase complex composed of 1 PurL, 1 PurQ and 2 PurS subunits.</text>
</comment>
<dbReference type="Proteomes" id="UP001354971">
    <property type="component" value="Unassembled WGS sequence"/>
</dbReference>
<sequence>MKSAVIVFPGSNCDRDAAMAIEKVTGAAPAMVWHQETELPEGTDFVMLPGGFSYGDYLRCGAMAGVSHIIPAVKAHAEAGKPVLGVCNGFQILIETGLLPGALMRNASLHFVCEKAPLRVENANTQFTSGYSTNREIVIPIAHHDGNYFADDETLNALEGDGRVLFRYASNPNGSARDIAGIANERGNVMGMMPHPERAIDADHGGTDGLALFESLLGSA</sequence>
<keyword evidence="5 8" id="KW-0378">Hydrolase</keyword>
<proteinExistence type="inferred from homology"/>
<protein>
    <recommendedName>
        <fullName evidence="8">Phosphoribosylformylglycinamidine synthase subunit PurQ</fullName>
        <shortName evidence="8">FGAM synthase</shortName>
        <ecNumber evidence="8">6.3.5.3</ecNumber>
    </recommendedName>
    <alternativeName>
        <fullName evidence="8">Formylglycinamide ribonucleotide amidotransferase subunit I</fullName>
        <shortName evidence="8">FGAR amidotransferase I</shortName>
        <shortName evidence="8">FGAR-AT I</shortName>
    </alternativeName>
    <alternativeName>
        <fullName evidence="8">Glutaminase PurQ</fullName>
        <ecNumber evidence="8">3.5.1.2</ecNumber>
    </alternativeName>
    <alternativeName>
        <fullName evidence="8">Phosphoribosylformylglycinamidine synthase subunit I</fullName>
    </alternativeName>
</protein>
<evidence type="ECO:0000256" key="4">
    <source>
        <dbReference type="ARBA" id="ARBA00022755"/>
    </source>
</evidence>